<evidence type="ECO:0000313" key="5">
    <source>
        <dbReference type="EMBL" id="GDZ82817.1"/>
    </source>
</evidence>
<comment type="subcellular location">
    <subcellularLocation>
        <location evidence="1">Membrane</location>
    </subcellularLocation>
</comment>
<dbReference type="AlphaFoldDB" id="A0A5A5TWY3"/>
<dbReference type="InterPro" id="IPR001466">
    <property type="entry name" value="Beta-lactam-related"/>
</dbReference>
<gene>
    <name evidence="5" type="ORF">LCIT_00590</name>
</gene>
<organism evidence="5 6">
    <name type="scientific">Leuconostoc citreum</name>
    <dbReference type="NCBI Taxonomy" id="33964"/>
    <lineage>
        <taxon>Bacteria</taxon>
        <taxon>Bacillati</taxon>
        <taxon>Bacillota</taxon>
        <taxon>Bacilli</taxon>
        <taxon>Lactobacillales</taxon>
        <taxon>Lactobacillaceae</taxon>
        <taxon>Leuconostoc</taxon>
    </lineage>
</organism>
<evidence type="ECO:0000256" key="3">
    <source>
        <dbReference type="SAM" id="Phobius"/>
    </source>
</evidence>
<protein>
    <submittedName>
        <fullName evidence="5">Penicillin-binding protein</fullName>
    </submittedName>
</protein>
<dbReference type="Proteomes" id="UP000323274">
    <property type="component" value="Unassembled WGS sequence"/>
</dbReference>
<dbReference type="RefSeq" id="WP_149333452.1">
    <property type="nucleotide sequence ID" value="NZ_BJJW01000001.1"/>
</dbReference>
<dbReference type="GO" id="GO:0016020">
    <property type="term" value="C:membrane"/>
    <property type="evidence" value="ECO:0007669"/>
    <property type="project" value="UniProtKB-SubCell"/>
</dbReference>
<dbReference type="PANTHER" id="PTHR46825">
    <property type="entry name" value="D-ALANYL-D-ALANINE-CARBOXYPEPTIDASE/ENDOPEPTIDASE AMPH"/>
    <property type="match status" value="1"/>
</dbReference>
<dbReference type="Gene3D" id="3.40.710.10">
    <property type="entry name" value="DD-peptidase/beta-lactamase superfamily"/>
    <property type="match status" value="1"/>
</dbReference>
<accession>A0A5A5TWY3</accession>
<evidence type="ECO:0000256" key="1">
    <source>
        <dbReference type="ARBA" id="ARBA00004370"/>
    </source>
</evidence>
<evidence type="ECO:0000256" key="2">
    <source>
        <dbReference type="ARBA" id="ARBA00023136"/>
    </source>
</evidence>
<evidence type="ECO:0000259" key="4">
    <source>
        <dbReference type="Pfam" id="PF00144"/>
    </source>
</evidence>
<dbReference type="InterPro" id="IPR012338">
    <property type="entry name" value="Beta-lactam/transpept-like"/>
</dbReference>
<sequence>MKRTQHRQLKYFTWRHFLITTAIILILGVGTWGFYQVTQMHEAEAAHPETQDALDQIDQNVFLEDNDHAVSANHQLEKAGFTGTALLVENNRIILQKGYGYANEAEGRFNNPQSLFQIASIQKSFTATLIMQQVQQGKLSLETLLARYYPNVPNARRITIKQLLTMTSGLSQTGEDQNVISELDNVNFDASHVKLLPSNRWTYQAINFRLLAGILMKITHQSYWELFNNVFNKQYHLNIANYENFMHSEHRTIAYQNGNIVPDNPRQYARETGTGNVAMSAGMLYRYYRLLIDHKIITVSRLHDMWQPVVGESYSSGLYHWGKYNSGHGILDGFEPTIVITNNGRSAVILLSNSRVRGKSWQPLAKALFTQMTAIKTR</sequence>
<comment type="caution">
    <text evidence="5">The sequence shown here is derived from an EMBL/GenBank/DDBJ whole genome shotgun (WGS) entry which is preliminary data.</text>
</comment>
<name>A0A5A5TWY3_LEUCI</name>
<keyword evidence="2 3" id="KW-0472">Membrane</keyword>
<reference evidence="5 6" key="1">
    <citation type="submission" date="2019-04" db="EMBL/GenBank/DDBJ databases">
        <title>A pseudo-fructophilic Leuconostoc citreum strain F192-5 isolated from peel of satsuma mandarin: the first report for isolation and characterization of strain-dependent fructophilic-like characteristics.</title>
        <authorList>
            <person name="Maeno S."/>
            <person name="Tanizawa Y."/>
            <person name="Kajikawa A."/>
            <person name="Kanesaki Y."/>
            <person name="Kubota E."/>
            <person name="Arita M."/>
            <person name="Leon D."/>
            <person name="Endo A."/>
        </authorList>
    </citation>
    <scope>NUCLEOTIDE SEQUENCE [LARGE SCALE GENOMIC DNA]</scope>
    <source>
        <strain evidence="5 6">F192-5</strain>
    </source>
</reference>
<dbReference type="InterPro" id="IPR050491">
    <property type="entry name" value="AmpC-like"/>
</dbReference>
<dbReference type="PANTHER" id="PTHR46825:SF11">
    <property type="entry name" value="PENICILLIN-BINDING PROTEIN 4"/>
    <property type="match status" value="1"/>
</dbReference>
<evidence type="ECO:0000313" key="6">
    <source>
        <dbReference type="Proteomes" id="UP000323274"/>
    </source>
</evidence>
<dbReference type="EMBL" id="BJJW01000001">
    <property type="protein sequence ID" value="GDZ82817.1"/>
    <property type="molecule type" value="Genomic_DNA"/>
</dbReference>
<dbReference type="Pfam" id="PF00144">
    <property type="entry name" value="Beta-lactamase"/>
    <property type="match status" value="1"/>
</dbReference>
<keyword evidence="3" id="KW-1133">Transmembrane helix</keyword>
<proteinExistence type="predicted"/>
<dbReference type="SUPFAM" id="SSF56601">
    <property type="entry name" value="beta-lactamase/transpeptidase-like"/>
    <property type="match status" value="1"/>
</dbReference>
<keyword evidence="3" id="KW-0812">Transmembrane</keyword>
<feature type="transmembrane region" description="Helical" evidence="3">
    <location>
        <begin position="12"/>
        <end position="35"/>
    </location>
</feature>
<feature type="domain" description="Beta-lactamase-related" evidence="4">
    <location>
        <begin position="79"/>
        <end position="363"/>
    </location>
</feature>